<evidence type="ECO:0000256" key="4">
    <source>
        <dbReference type="ARBA" id="ARBA00023002"/>
    </source>
</evidence>
<dbReference type="InterPro" id="IPR029500">
    <property type="entry name" value="QueF"/>
</dbReference>
<evidence type="ECO:0000313" key="5">
    <source>
        <dbReference type="EMBL" id="SVA04381.1"/>
    </source>
</evidence>
<dbReference type="PANTHER" id="PTHR34354:SF1">
    <property type="entry name" value="NADPH-DEPENDENT 7-CYANO-7-DEAZAGUANINE REDUCTASE"/>
    <property type="match status" value="1"/>
</dbReference>
<evidence type="ECO:0000256" key="3">
    <source>
        <dbReference type="ARBA" id="ARBA00022857"/>
    </source>
</evidence>
<organism evidence="5">
    <name type="scientific">marine metagenome</name>
    <dbReference type="NCBI Taxonomy" id="408172"/>
    <lineage>
        <taxon>unclassified sequences</taxon>
        <taxon>metagenomes</taxon>
        <taxon>ecological metagenomes</taxon>
    </lineage>
</organism>
<protein>
    <recommendedName>
        <fullName evidence="6">NADPH-dependent 7-cyano-7-deazaguanine reductase N-terminal domain-containing protein</fullName>
    </recommendedName>
</protein>
<dbReference type="AlphaFoldDB" id="A0A381SM27"/>
<dbReference type="InterPro" id="IPR050084">
    <property type="entry name" value="NADPH_dep_7-cyano-7-deazaG_red"/>
</dbReference>
<dbReference type="SUPFAM" id="SSF55620">
    <property type="entry name" value="Tetrahydrobiopterin biosynthesis enzymes-like"/>
    <property type="match status" value="1"/>
</dbReference>
<evidence type="ECO:0000256" key="2">
    <source>
        <dbReference type="ARBA" id="ARBA00022785"/>
    </source>
</evidence>
<gene>
    <name evidence="5" type="ORF">METZ01_LOCUS57235</name>
</gene>
<dbReference type="Gene3D" id="3.30.1130.10">
    <property type="match status" value="1"/>
</dbReference>
<keyword evidence="3" id="KW-0521">NADP</keyword>
<dbReference type="InterPro" id="IPR043133">
    <property type="entry name" value="GTP-CH-I_C/QueF"/>
</dbReference>
<dbReference type="GO" id="GO:0008616">
    <property type="term" value="P:tRNA queuosine(34) biosynthetic process"/>
    <property type="evidence" value="ECO:0007669"/>
    <property type="project" value="UniProtKB-KW"/>
</dbReference>
<proteinExistence type="predicted"/>
<dbReference type="GO" id="GO:0005737">
    <property type="term" value="C:cytoplasm"/>
    <property type="evidence" value="ECO:0007669"/>
    <property type="project" value="InterPro"/>
</dbReference>
<evidence type="ECO:0008006" key="6">
    <source>
        <dbReference type="Google" id="ProtNLM"/>
    </source>
</evidence>
<dbReference type="InterPro" id="IPR016856">
    <property type="entry name" value="QueF_type1"/>
</dbReference>
<evidence type="ECO:0000256" key="1">
    <source>
        <dbReference type="ARBA" id="ARBA00022490"/>
    </source>
</evidence>
<keyword evidence="1" id="KW-0963">Cytoplasm</keyword>
<dbReference type="NCBIfam" id="TIGR03139">
    <property type="entry name" value="QueF-II"/>
    <property type="match status" value="1"/>
</dbReference>
<keyword evidence="2" id="KW-0671">Queuosine biosynthesis</keyword>
<dbReference type="EMBL" id="UINC01003219">
    <property type="protein sequence ID" value="SVA04381.1"/>
    <property type="molecule type" value="Genomic_DNA"/>
</dbReference>
<dbReference type="Pfam" id="PF14489">
    <property type="entry name" value="QueF"/>
    <property type="match status" value="1"/>
</dbReference>
<reference evidence="5" key="1">
    <citation type="submission" date="2018-05" db="EMBL/GenBank/DDBJ databases">
        <authorList>
            <person name="Lanie J.A."/>
            <person name="Ng W.-L."/>
            <person name="Kazmierczak K.M."/>
            <person name="Andrzejewski T.M."/>
            <person name="Davidsen T.M."/>
            <person name="Wayne K.J."/>
            <person name="Tettelin H."/>
            <person name="Glass J.I."/>
            <person name="Rusch D."/>
            <person name="Podicherti R."/>
            <person name="Tsui H.-C.T."/>
            <person name="Winkler M.E."/>
        </authorList>
    </citation>
    <scope>NUCLEOTIDE SEQUENCE</scope>
</reference>
<keyword evidence="4" id="KW-0560">Oxidoreductase</keyword>
<dbReference type="GO" id="GO:0033739">
    <property type="term" value="F:preQ1 synthase activity"/>
    <property type="evidence" value="ECO:0007669"/>
    <property type="project" value="InterPro"/>
</dbReference>
<sequence>MKLESNIIDPYIGQKAEGKKIDFKSKKSIQVKELKVFKFESTNQYIKIFTPEFIAVCPFSGLPDIAKITIEYFPKGGLALELKALKYYLISYKNVGIYQEEVTKNIHLDLKEILNTDKIKITTEYNVRGGLYTTCVEGSM</sequence>
<dbReference type="PANTHER" id="PTHR34354">
    <property type="entry name" value="NADPH-DEPENDENT 7-CYANO-7-DEAZAGUANINE REDUCTASE"/>
    <property type="match status" value="1"/>
</dbReference>
<accession>A0A381SM27</accession>
<name>A0A381SM27_9ZZZZ</name>